<protein>
    <submittedName>
        <fullName evidence="2">Uncharacterized protein</fullName>
    </submittedName>
</protein>
<organism evidence="2 3">
    <name type="scientific">Spirosoma pollinicola</name>
    <dbReference type="NCBI Taxonomy" id="2057025"/>
    <lineage>
        <taxon>Bacteria</taxon>
        <taxon>Pseudomonadati</taxon>
        <taxon>Bacteroidota</taxon>
        <taxon>Cytophagia</taxon>
        <taxon>Cytophagales</taxon>
        <taxon>Cytophagaceae</taxon>
        <taxon>Spirosoma</taxon>
    </lineage>
</organism>
<gene>
    <name evidence="2" type="ORF">CWM47_21865</name>
</gene>
<evidence type="ECO:0000313" key="3">
    <source>
        <dbReference type="Proteomes" id="UP000232883"/>
    </source>
</evidence>
<evidence type="ECO:0000256" key="1">
    <source>
        <dbReference type="SAM" id="Coils"/>
    </source>
</evidence>
<name>A0A2K8Z317_9BACT</name>
<dbReference type="Proteomes" id="UP000232883">
    <property type="component" value="Chromosome"/>
</dbReference>
<keyword evidence="3" id="KW-1185">Reference proteome</keyword>
<dbReference type="RefSeq" id="WP_100990321.1">
    <property type="nucleotide sequence ID" value="NZ_CP025096.1"/>
</dbReference>
<dbReference type="EMBL" id="CP025096">
    <property type="protein sequence ID" value="AUD04255.1"/>
    <property type="molecule type" value="Genomic_DNA"/>
</dbReference>
<proteinExistence type="predicted"/>
<reference evidence="2 3" key="1">
    <citation type="submission" date="2017-11" db="EMBL/GenBank/DDBJ databases">
        <title>Taxonomic description and genome sequences of Spirosoma HA7 sp. nov., isolated from pollen microhabitat of Corylus avellana.</title>
        <authorList>
            <person name="Ambika Manirajan B."/>
            <person name="Suarez C."/>
            <person name="Ratering S."/>
            <person name="Geissler-Plaum R."/>
            <person name="Cardinale M."/>
            <person name="Sylvia S."/>
        </authorList>
    </citation>
    <scope>NUCLEOTIDE SEQUENCE [LARGE SCALE GENOMIC DNA]</scope>
    <source>
        <strain evidence="2 3">HA7</strain>
    </source>
</reference>
<feature type="coiled-coil region" evidence="1">
    <location>
        <begin position="12"/>
        <end position="43"/>
    </location>
</feature>
<dbReference type="KEGG" id="spir:CWM47_21865"/>
<sequence length="90" mass="10568">MNTIDQPKEIVLKKIQKRLRRVIRTYEKVIEKLEIQLAKMNLLDEEETGTTVRQTILLGLDQSRKFLVKARLDYQKVLEKQADLVAGNME</sequence>
<keyword evidence="1" id="KW-0175">Coiled coil</keyword>
<dbReference type="AlphaFoldDB" id="A0A2K8Z317"/>
<accession>A0A2K8Z317</accession>
<dbReference type="OrthoDB" id="9877689at2"/>
<evidence type="ECO:0000313" key="2">
    <source>
        <dbReference type="EMBL" id="AUD04255.1"/>
    </source>
</evidence>